<protein>
    <recommendedName>
        <fullName evidence="3">Immunity protein 52 domain-containing protein</fullName>
    </recommendedName>
</protein>
<proteinExistence type="predicted"/>
<evidence type="ECO:0008006" key="3">
    <source>
        <dbReference type="Google" id="ProtNLM"/>
    </source>
</evidence>
<evidence type="ECO:0000313" key="1">
    <source>
        <dbReference type="EMBL" id="EXC50931.1"/>
    </source>
</evidence>
<organism evidence="1 2">
    <name type="scientific">Acinetobacter baumannii 99063</name>
    <dbReference type="NCBI Taxonomy" id="1310630"/>
    <lineage>
        <taxon>Bacteria</taxon>
        <taxon>Pseudomonadati</taxon>
        <taxon>Pseudomonadota</taxon>
        <taxon>Gammaproteobacteria</taxon>
        <taxon>Moraxellales</taxon>
        <taxon>Moraxellaceae</taxon>
        <taxon>Acinetobacter</taxon>
        <taxon>Acinetobacter calcoaceticus/baumannii complex</taxon>
    </lineage>
</organism>
<accession>A0A009SD17</accession>
<dbReference type="EMBL" id="JEXJ01000035">
    <property type="protein sequence ID" value="EXC50931.1"/>
    <property type="molecule type" value="Genomic_DNA"/>
</dbReference>
<name>A0A009SD17_ACIBA</name>
<dbReference type="PATRIC" id="fig|1310630.3.peg.2284"/>
<dbReference type="RefSeq" id="WP_032009079.1">
    <property type="nucleotide sequence ID" value="NZ_JEXJ01000035.1"/>
</dbReference>
<comment type="caution">
    <text evidence="1">The sequence shown here is derived from an EMBL/GenBank/DDBJ whole genome shotgun (WGS) entry which is preliminary data.</text>
</comment>
<gene>
    <name evidence="1" type="ORF">J529_2330</name>
</gene>
<sequence>MRDFFLSTRLSKRLGSTANEIIAQLKTLELMVKEISLIDPIFANWYVNNADEDTTEAPLDYPFPSETAHKYLFNLRDSDHFESFGLWNGLEESSLFTSLRYDSFGFMMIFKKVLNTDQVIQLFQVILKYVHYDYVYLNTYFFGDINVFPHRLETTAVCYVPIKIAEDYLPHLYKKVEVENPYNKGTILVFDENWADETDELKKIVQENSIALVELGVIPETELPDGFFNE</sequence>
<reference evidence="1 2" key="1">
    <citation type="submission" date="2014-02" db="EMBL/GenBank/DDBJ databases">
        <title>Comparative genomics and transcriptomics to identify genetic mechanisms underlying the emergence of carbapenem resistant Acinetobacter baumannii (CRAb).</title>
        <authorList>
            <person name="Harris A.D."/>
            <person name="Johnson K.J."/>
            <person name="George J."/>
            <person name="Shefchek K."/>
            <person name="Daugherty S.C."/>
            <person name="Parankush S."/>
            <person name="Sadzewicz L."/>
            <person name="Tallon L."/>
            <person name="Sengamalay N."/>
            <person name="Hazen T.H."/>
            <person name="Rasko D.A."/>
        </authorList>
    </citation>
    <scope>NUCLEOTIDE SEQUENCE [LARGE SCALE GENOMIC DNA]</scope>
    <source>
        <strain evidence="1 2">99063</strain>
    </source>
</reference>
<dbReference type="Proteomes" id="UP000020735">
    <property type="component" value="Unassembled WGS sequence"/>
</dbReference>
<evidence type="ECO:0000313" key="2">
    <source>
        <dbReference type="Proteomes" id="UP000020735"/>
    </source>
</evidence>
<dbReference type="AlphaFoldDB" id="A0A009SD17"/>